<evidence type="ECO:0000256" key="4">
    <source>
        <dbReference type="ARBA" id="ARBA00022960"/>
    </source>
</evidence>
<dbReference type="EMBL" id="CAKLDM010000001">
    <property type="protein sequence ID" value="CAH0537549.1"/>
    <property type="molecule type" value="Genomic_DNA"/>
</dbReference>
<feature type="active site" description="Proton donor/acceptor" evidence="7">
    <location>
        <position position="113"/>
    </location>
</feature>
<dbReference type="Proteomes" id="UP000838748">
    <property type="component" value="Unassembled WGS sequence"/>
</dbReference>
<dbReference type="PANTHER" id="PTHR36699">
    <property type="entry name" value="LD-TRANSPEPTIDASE"/>
    <property type="match status" value="1"/>
</dbReference>
<evidence type="ECO:0000256" key="1">
    <source>
        <dbReference type="ARBA" id="ARBA00004752"/>
    </source>
</evidence>
<evidence type="ECO:0000256" key="7">
    <source>
        <dbReference type="PROSITE-ProRule" id="PRU01373"/>
    </source>
</evidence>
<evidence type="ECO:0000259" key="9">
    <source>
        <dbReference type="PROSITE" id="PS52029"/>
    </source>
</evidence>
<comment type="pathway">
    <text evidence="1 7">Cell wall biogenesis; peptidoglycan biosynthesis.</text>
</comment>
<evidence type="ECO:0000313" key="11">
    <source>
        <dbReference type="Proteomes" id="UP000838748"/>
    </source>
</evidence>
<dbReference type="CDD" id="cd16913">
    <property type="entry name" value="YkuD_like"/>
    <property type="match status" value="1"/>
</dbReference>
<keyword evidence="8" id="KW-0732">Signal</keyword>
<dbReference type="PROSITE" id="PS52029">
    <property type="entry name" value="LD_TPASE"/>
    <property type="match status" value="1"/>
</dbReference>
<keyword evidence="5 7" id="KW-0573">Peptidoglycan synthesis</keyword>
<accession>A0ABN8E016</accession>
<dbReference type="PANTHER" id="PTHR36699:SF1">
    <property type="entry name" value="L,D-TRANSPEPTIDASE YAFK-RELATED"/>
    <property type="match status" value="1"/>
</dbReference>
<dbReference type="Gene3D" id="2.40.440.10">
    <property type="entry name" value="L,D-transpeptidase catalytic domain-like"/>
    <property type="match status" value="1"/>
</dbReference>
<reference evidence="10" key="1">
    <citation type="submission" date="2021-11" db="EMBL/GenBank/DDBJ databases">
        <authorList>
            <person name="Rodrigo-Torres L."/>
            <person name="Arahal R. D."/>
            <person name="Lucena T."/>
        </authorList>
    </citation>
    <scope>NUCLEOTIDE SEQUENCE</scope>
    <source>
        <strain evidence="10">CECT 7928</strain>
    </source>
</reference>
<keyword evidence="11" id="KW-1185">Reference proteome</keyword>
<dbReference type="InterPro" id="IPR038063">
    <property type="entry name" value="Transpep_catalytic_dom"/>
</dbReference>
<name>A0ABN8E016_9VIBR</name>
<evidence type="ECO:0000256" key="3">
    <source>
        <dbReference type="ARBA" id="ARBA00022679"/>
    </source>
</evidence>
<comment type="caution">
    <text evidence="10">The sequence shown here is derived from an EMBL/GenBank/DDBJ whole genome shotgun (WGS) entry which is preliminary data.</text>
</comment>
<feature type="domain" description="L,D-TPase catalytic" evidence="9">
    <location>
        <begin position="23"/>
        <end position="159"/>
    </location>
</feature>
<dbReference type="Pfam" id="PF03734">
    <property type="entry name" value="YkuD"/>
    <property type="match status" value="1"/>
</dbReference>
<evidence type="ECO:0000256" key="6">
    <source>
        <dbReference type="ARBA" id="ARBA00023316"/>
    </source>
</evidence>
<keyword evidence="3" id="KW-0808">Transferase</keyword>
<comment type="similarity">
    <text evidence="2">Belongs to the YkuD family.</text>
</comment>
<feature type="signal peptide" evidence="8">
    <location>
        <begin position="1"/>
        <end position="20"/>
    </location>
</feature>
<dbReference type="RefSeq" id="WP_237360521.1">
    <property type="nucleotide sequence ID" value="NZ_CAKLDM010000001.1"/>
</dbReference>
<evidence type="ECO:0000256" key="8">
    <source>
        <dbReference type="SAM" id="SignalP"/>
    </source>
</evidence>
<feature type="chain" id="PRO_5045866036" description="L,D-TPase catalytic domain-containing protein" evidence="8">
    <location>
        <begin position="21"/>
        <end position="160"/>
    </location>
</feature>
<proteinExistence type="inferred from homology"/>
<dbReference type="InterPro" id="IPR005490">
    <property type="entry name" value="LD_TPept_cat_dom"/>
</dbReference>
<feature type="active site" description="Nucleophile" evidence="7">
    <location>
        <position position="135"/>
    </location>
</feature>
<dbReference type="PROSITE" id="PS51257">
    <property type="entry name" value="PROKAR_LIPOPROTEIN"/>
    <property type="match status" value="1"/>
</dbReference>
<evidence type="ECO:0000256" key="5">
    <source>
        <dbReference type="ARBA" id="ARBA00022984"/>
    </source>
</evidence>
<sequence>MSQRWVFISLLTVFSLSCFAEVDIVKVDKSKRRMYLIDNNKIVKEYRIALGKQPRGHKIYEGDQRTPEGLYRLDFIIEDSAFYRSIHINYPNIYDVAKAHQLGVSPGGNIKIHGLKNGDKRSPSFVQSFDWTDGCIAITNREMDEFLQLVKVGTPIHIEW</sequence>
<protein>
    <recommendedName>
        <fullName evidence="9">L,D-TPase catalytic domain-containing protein</fullName>
    </recommendedName>
</protein>
<organism evidence="10 11">
    <name type="scientific">Vibrio marisflavi CECT 7928</name>
    <dbReference type="NCBI Taxonomy" id="634439"/>
    <lineage>
        <taxon>Bacteria</taxon>
        <taxon>Pseudomonadati</taxon>
        <taxon>Pseudomonadota</taxon>
        <taxon>Gammaproteobacteria</taxon>
        <taxon>Vibrionales</taxon>
        <taxon>Vibrionaceae</taxon>
        <taxon>Vibrio</taxon>
    </lineage>
</organism>
<gene>
    <name evidence="10" type="ORF">VMF7928_01165</name>
</gene>
<evidence type="ECO:0000256" key="2">
    <source>
        <dbReference type="ARBA" id="ARBA00005992"/>
    </source>
</evidence>
<dbReference type="SUPFAM" id="SSF141523">
    <property type="entry name" value="L,D-transpeptidase catalytic domain-like"/>
    <property type="match status" value="1"/>
</dbReference>
<evidence type="ECO:0000313" key="10">
    <source>
        <dbReference type="EMBL" id="CAH0537549.1"/>
    </source>
</evidence>
<keyword evidence="6 7" id="KW-0961">Cell wall biogenesis/degradation</keyword>
<keyword evidence="4 7" id="KW-0133">Cell shape</keyword>